<gene>
    <name evidence="1" type="ORF">EVA_16867</name>
</gene>
<evidence type="ECO:0000313" key="1">
    <source>
        <dbReference type="EMBL" id="EJW95028.1"/>
    </source>
</evidence>
<name>J9FKV6_9ZZZZ</name>
<proteinExistence type="predicted"/>
<comment type="caution">
    <text evidence="1">The sequence shown here is derived from an EMBL/GenBank/DDBJ whole genome shotgun (WGS) entry which is preliminary data.</text>
</comment>
<accession>J9FKV6</accession>
<sequence length="98" mass="11002">MFSPVKSLEAEIKVPTSRRTACLHIIPTRCQIQSGPNREWTAKVSRGNGCAKFSSAFPSCGGEYERGNRFSFTFKRVIKGGTEFVPVRRKRGAFIFVK</sequence>
<organism evidence="1">
    <name type="scientific">gut metagenome</name>
    <dbReference type="NCBI Taxonomy" id="749906"/>
    <lineage>
        <taxon>unclassified sequences</taxon>
        <taxon>metagenomes</taxon>
        <taxon>organismal metagenomes</taxon>
    </lineage>
</organism>
<protein>
    <submittedName>
        <fullName evidence="1">Uncharacterized protein</fullName>
    </submittedName>
</protein>
<reference evidence="1" key="1">
    <citation type="journal article" date="2012" name="PLoS ONE">
        <title>Gene sets for utilization of primary and secondary nutrition supplies in the distal gut of endangered iberian lynx.</title>
        <authorList>
            <person name="Alcaide M."/>
            <person name="Messina E."/>
            <person name="Richter M."/>
            <person name="Bargiela R."/>
            <person name="Peplies J."/>
            <person name="Huws S.A."/>
            <person name="Newbold C.J."/>
            <person name="Golyshin P.N."/>
            <person name="Simon M.A."/>
            <person name="Lopez G."/>
            <person name="Yakimov M.M."/>
            <person name="Ferrer M."/>
        </authorList>
    </citation>
    <scope>NUCLEOTIDE SEQUENCE</scope>
</reference>
<dbReference type="AlphaFoldDB" id="J9FKV6"/>
<dbReference type="EMBL" id="AMCI01006040">
    <property type="protein sequence ID" value="EJW95028.1"/>
    <property type="molecule type" value="Genomic_DNA"/>
</dbReference>